<keyword evidence="2" id="KW-1185">Reference proteome</keyword>
<evidence type="ECO:0000313" key="2">
    <source>
        <dbReference type="Proteomes" id="UP000032160"/>
    </source>
</evidence>
<evidence type="ECO:0000313" key="1">
    <source>
        <dbReference type="EMBL" id="CDO60720.1"/>
    </source>
</evidence>
<dbReference type="HOGENOM" id="CLU_3267328_0_0_5"/>
<gene>
    <name evidence="1" type="ORF">BN1012_Phect2507</name>
</gene>
<reference evidence="1 2" key="1">
    <citation type="journal article" date="2014" name="Front. Genet.">
        <title>Genome and metabolic network of "Candidatus Phaeomarinobacter ectocarpi" Ec32, a new candidate genus of Alphaproteobacteria frequently associated with brown algae.</title>
        <authorList>
            <person name="Dittami S.M."/>
            <person name="Barbeyron T."/>
            <person name="Boyen C."/>
            <person name="Cambefort J."/>
            <person name="Collet G."/>
            <person name="Delage L."/>
            <person name="Gobet A."/>
            <person name="Groisillier A."/>
            <person name="Leblanc C."/>
            <person name="Michel G."/>
            <person name="Scornet D."/>
            <person name="Siegel A."/>
            <person name="Tapia J.E."/>
            <person name="Tonon T."/>
        </authorList>
    </citation>
    <scope>NUCLEOTIDE SEQUENCE [LARGE SCALE GENOMIC DNA]</scope>
    <source>
        <strain evidence="1 2">Ec32</strain>
    </source>
</reference>
<dbReference type="AlphaFoldDB" id="X5MMV4"/>
<organism evidence="1 2">
    <name type="scientific">Candidatus Phaeomarinibacter ectocarpi</name>
    <dbReference type="NCBI Taxonomy" id="1458461"/>
    <lineage>
        <taxon>Bacteria</taxon>
        <taxon>Pseudomonadati</taxon>
        <taxon>Pseudomonadota</taxon>
        <taxon>Alphaproteobacteria</taxon>
        <taxon>Hyphomicrobiales</taxon>
        <taxon>Parvibaculaceae</taxon>
        <taxon>Candidatus Phaeomarinibacter</taxon>
    </lineage>
</organism>
<name>X5MMV4_9HYPH</name>
<dbReference type="EMBL" id="HG966617">
    <property type="protein sequence ID" value="CDO60720.1"/>
    <property type="molecule type" value="Genomic_DNA"/>
</dbReference>
<dbReference type="KEGG" id="pect:BN1012_Phect2507"/>
<accession>X5MMV4</accession>
<proteinExistence type="predicted"/>
<sequence length="41" mass="4541">MIYFLNPADFIHARLNNPALRTGASALFEPLVALGRPSTER</sequence>
<dbReference type="Proteomes" id="UP000032160">
    <property type="component" value="Chromosome I"/>
</dbReference>
<dbReference type="STRING" id="1458461.BN1012_Phect2507"/>
<protein>
    <submittedName>
        <fullName evidence="1">Uncharacterized protein</fullName>
    </submittedName>
</protein>